<dbReference type="OrthoDB" id="10253115at2759"/>
<protein>
    <submittedName>
        <fullName evidence="2">AMPbinding enzyme domain containing protein</fullName>
    </submittedName>
</protein>
<evidence type="ECO:0000313" key="2">
    <source>
        <dbReference type="EMBL" id="ELR18918.1"/>
    </source>
</evidence>
<organism evidence="2 3">
    <name type="scientific">Acanthamoeba castellanii (strain ATCC 30010 / Neff)</name>
    <dbReference type="NCBI Taxonomy" id="1257118"/>
    <lineage>
        <taxon>Eukaryota</taxon>
        <taxon>Amoebozoa</taxon>
        <taxon>Discosea</taxon>
        <taxon>Longamoebia</taxon>
        <taxon>Centramoebida</taxon>
        <taxon>Acanthamoebidae</taxon>
        <taxon>Acanthamoeba</taxon>
    </lineage>
</organism>
<keyword evidence="3" id="KW-1185">Reference proteome</keyword>
<sequence>MLQRSSSLLRSAPASRAASLVSGAQCYATKAGEAAPLLNKTVGELLSDQKAKYEHKDVLVVSHQDIKWTHVELDKYVRGWGNGLPEARVTRKPAPATPDRVLSFLANDAENIVTQLGTATAGRIVVPASPETTASPAEVDAALKTLQARMVIVPARFEDRNNIDALNALDEEIPTWPLGVALNLKKYPNLKHVVNTGEQFYRGHTMWRDLMVYNPTPSNLPAAGSVSPSEAVLGYLSGGQTAMFSHSAVVNSGALFGSVVGLTSSDRICVASPLHTGHGLQAIVAAIAHGAVAVVPSLVFEADQVLASLARDVCTVLQVSPQQLKAVLDSPVLAKHDLAALQKLVIVGSAHESSAEVAQLVERATSALKVKEVVVAHTAPNVAGVLFAGSATQNASSPAAGRLLPHVEAKLVDGGKAVKPGASGKLYVRGFNVTQGYWGAEKAAVDKEGWLDTGLQASASADGLYTIKH</sequence>
<dbReference type="VEuPathDB" id="AmoebaDB:ACA1_232650"/>
<dbReference type="InterPro" id="IPR042099">
    <property type="entry name" value="ANL_N_sf"/>
</dbReference>
<dbReference type="PANTHER" id="PTHR43201:SF30">
    <property type="entry name" value="AMP-DEPENDENT SYNTHETASE_LIGASE DOMAIN-CONTAINING PROTEIN"/>
    <property type="match status" value="1"/>
</dbReference>
<accession>L8H2D5</accession>
<reference evidence="2 3" key="1">
    <citation type="journal article" date="2013" name="Genome Biol.">
        <title>Genome of Acanthamoeba castellanii highlights extensive lateral gene transfer and early evolution of tyrosine kinase signaling.</title>
        <authorList>
            <person name="Clarke M."/>
            <person name="Lohan A.J."/>
            <person name="Liu B."/>
            <person name="Lagkouvardos I."/>
            <person name="Roy S."/>
            <person name="Zafar N."/>
            <person name="Bertelli C."/>
            <person name="Schilde C."/>
            <person name="Kianianmomeni A."/>
            <person name="Burglin T.R."/>
            <person name="Frech C."/>
            <person name="Turcotte B."/>
            <person name="Kopec K.O."/>
            <person name="Synnott J.M."/>
            <person name="Choo C."/>
            <person name="Paponov I."/>
            <person name="Finkler A."/>
            <person name="Soon Heng Tan C."/>
            <person name="Hutchins A.P."/>
            <person name="Weinmeier T."/>
            <person name="Rattei T."/>
            <person name="Chu J.S."/>
            <person name="Gimenez G."/>
            <person name="Irimia M."/>
            <person name="Rigden D.J."/>
            <person name="Fitzpatrick D.A."/>
            <person name="Lorenzo-Morales J."/>
            <person name="Bateman A."/>
            <person name="Chiu C.H."/>
            <person name="Tang P."/>
            <person name="Hegemann P."/>
            <person name="Fromm H."/>
            <person name="Raoult D."/>
            <person name="Greub G."/>
            <person name="Miranda-Saavedra D."/>
            <person name="Chen N."/>
            <person name="Nash P."/>
            <person name="Ginger M.L."/>
            <person name="Horn M."/>
            <person name="Schaap P."/>
            <person name="Caler L."/>
            <person name="Loftus B."/>
        </authorList>
    </citation>
    <scope>NUCLEOTIDE SEQUENCE [LARGE SCALE GENOMIC DNA]</scope>
    <source>
        <strain evidence="2 3">Neff</strain>
    </source>
</reference>
<dbReference type="STRING" id="1257118.L8H2D5"/>
<gene>
    <name evidence="2" type="ORF">ACA1_232650</name>
</gene>
<dbReference type="KEGG" id="acan:ACA1_232650"/>
<dbReference type="GO" id="GO:0006631">
    <property type="term" value="P:fatty acid metabolic process"/>
    <property type="evidence" value="ECO:0007669"/>
    <property type="project" value="TreeGrafter"/>
</dbReference>
<dbReference type="RefSeq" id="XP_004340982.1">
    <property type="nucleotide sequence ID" value="XM_004340934.1"/>
</dbReference>
<name>L8H2D5_ACACF</name>
<feature type="domain" description="AMP-dependent synthetase/ligase" evidence="1">
    <location>
        <begin position="49"/>
        <end position="438"/>
    </location>
</feature>
<dbReference type="Proteomes" id="UP000011083">
    <property type="component" value="Unassembled WGS sequence"/>
</dbReference>
<dbReference type="GO" id="GO:0031956">
    <property type="term" value="F:medium-chain fatty acid-CoA ligase activity"/>
    <property type="evidence" value="ECO:0007669"/>
    <property type="project" value="TreeGrafter"/>
</dbReference>
<dbReference type="SUPFAM" id="SSF56801">
    <property type="entry name" value="Acetyl-CoA synthetase-like"/>
    <property type="match status" value="1"/>
</dbReference>
<proteinExistence type="predicted"/>
<dbReference type="Pfam" id="PF00501">
    <property type="entry name" value="AMP-binding"/>
    <property type="match status" value="1"/>
</dbReference>
<evidence type="ECO:0000313" key="3">
    <source>
        <dbReference type="Proteomes" id="UP000011083"/>
    </source>
</evidence>
<dbReference type="OMA" id="QFESKCK"/>
<dbReference type="InterPro" id="IPR000873">
    <property type="entry name" value="AMP-dep_synth/lig_dom"/>
</dbReference>
<dbReference type="AlphaFoldDB" id="L8H2D5"/>
<dbReference type="PANTHER" id="PTHR43201">
    <property type="entry name" value="ACYL-COA SYNTHETASE"/>
    <property type="match status" value="1"/>
</dbReference>
<dbReference type="GeneID" id="14919890"/>
<dbReference type="Gene3D" id="3.40.50.12780">
    <property type="entry name" value="N-terminal domain of ligase-like"/>
    <property type="match status" value="1"/>
</dbReference>
<dbReference type="EMBL" id="KB007939">
    <property type="protein sequence ID" value="ELR18918.1"/>
    <property type="molecule type" value="Genomic_DNA"/>
</dbReference>
<evidence type="ECO:0000259" key="1">
    <source>
        <dbReference type="Pfam" id="PF00501"/>
    </source>
</evidence>